<evidence type="ECO:0000313" key="1">
    <source>
        <dbReference type="EMBL" id="KXB35652.1"/>
    </source>
</evidence>
<gene>
    <name evidence="1" type="ORF">HMPREF3192_00057</name>
</gene>
<comment type="caution">
    <text evidence="1">The sequence shown here is derived from an EMBL/GenBank/DDBJ whole genome shotgun (WGS) entry which is preliminary data.</text>
</comment>
<organism evidence="1 2">
    <name type="scientific">Atopobium deltae</name>
    <dbReference type="NCBI Taxonomy" id="1393034"/>
    <lineage>
        <taxon>Bacteria</taxon>
        <taxon>Bacillati</taxon>
        <taxon>Actinomycetota</taxon>
        <taxon>Coriobacteriia</taxon>
        <taxon>Coriobacteriales</taxon>
        <taxon>Atopobiaceae</taxon>
        <taxon>Atopobium</taxon>
    </lineage>
</organism>
<keyword evidence="1" id="KW-0378">Hydrolase</keyword>
<dbReference type="SUPFAM" id="SSF52317">
    <property type="entry name" value="Class I glutamine amidotransferase-like"/>
    <property type="match status" value="1"/>
</dbReference>
<dbReference type="PATRIC" id="fig|1393034.3.peg.53"/>
<keyword evidence="2" id="KW-1185">Reference proteome</keyword>
<proteinExistence type="predicted"/>
<sequence>MSDVAVSRRPVIGVPARFIDPGFDHETCENISPREYIDSVFANAIIAAGGAPLLLPLTEDPALIRQYFDLCDGIAFQGGQDVEPALFGGDPDYDKGLLCPQRDKYELALMHLALDEDKPLIAICRGMQLLNVCLGGTLSMNYKELDTPDGMVHWRHTGILRAAAHPVVIDENSLLGRIVGQKTAQVNSCHHCAAKYLGQEAVLVAEATDGIVEAIEVPTKRFCLGLQWHPEYTWEQFPADKRIWDGFIAAVVAARDAS</sequence>
<dbReference type="EMBL" id="LSCR01000001">
    <property type="protein sequence ID" value="KXB35652.1"/>
    <property type="molecule type" value="Genomic_DNA"/>
</dbReference>
<dbReference type="PANTHER" id="PTHR43235:SF1">
    <property type="entry name" value="GLUTAMINE AMIDOTRANSFERASE PB2B2.05-RELATED"/>
    <property type="match status" value="1"/>
</dbReference>
<dbReference type="GO" id="GO:0006598">
    <property type="term" value="P:polyamine catabolic process"/>
    <property type="evidence" value="ECO:0007669"/>
    <property type="project" value="TreeGrafter"/>
</dbReference>
<dbReference type="InterPro" id="IPR044668">
    <property type="entry name" value="PuuD-like"/>
</dbReference>
<dbReference type="Gene3D" id="3.40.50.880">
    <property type="match status" value="1"/>
</dbReference>
<dbReference type="PROSITE" id="PS51273">
    <property type="entry name" value="GATASE_TYPE_1"/>
    <property type="match status" value="1"/>
</dbReference>
<dbReference type="AlphaFoldDB" id="A0A133XXG0"/>
<evidence type="ECO:0000313" key="2">
    <source>
        <dbReference type="Proteomes" id="UP000070675"/>
    </source>
</evidence>
<name>A0A133XXG0_9ACTN</name>
<dbReference type="CDD" id="cd01745">
    <property type="entry name" value="GATase1_2"/>
    <property type="match status" value="1"/>
</dbReference>
<dbReference type="Proteomes" id="UP000070675">
    <property type="component" value="Unassembled WGS sequence"/>
</dbReference>
<dbReference type="PANTHER" id="PTHR43235">
    <property type="entry name" value="GLUTAMINE AMIDOTRANSFERASE PB2B2.05-RELATED"/>
    <property type="match status" value="1"/>
</dbReference>
<dbReference type="STRING" id="1393034.HMPREF3192_00057"/>
<dbReference type="InterPro" id="IPR029062">
    <property type="entry name" value="Class_I_gatase-like"/>
</dbReference>
<accession>A0A133XXG0</accession>
<dbReference type="InterPro" id="IPR011697">
    <property type="entry name" value="Peptidase_C26"/>
</dbReference>
<reference evidence="2" key="1">
    <citation type="submission" date="2016-01" db="EMBL/GenBank/DDBJ databases">
        <authorList>
            <person name="Mitreva M."/>
            <person name="Pepin K.H."/>
            <person name="Mihindukulasuriya K.A."/>
            <person name="Fulton R."/>
            <person name="Fronick C."/>
            <person name="O'Laughlin M."/>
            <person name="Miner T."/>
            <person name="Herter B."/>
            <person name="Rosa B.A."/>
            <person name="Cordes M."/>
            <person name="Tomlinson C."/>
            <person name="Wollam A."/>
            <person name="Palsikar V.B."/>
            <person name="Mardis E.R."/>
            <person name="Wilson R.K."/>
        </authorList>
    </citation>
    <scope>NUCLEOTIDE SEQUENCE [LARGE SCALE GENOMIC DNA]</scope>
    <source>
        <strain evidence="2">DNF00019</strain>
    </source>
</reference>
<protein>
    <submittedName>
        <fullName evidence="1">Putative gamma-glutamyl-gamma-aminobutyrate hydrolase</fullName>
    </submittedName>
</protein>
<dbReference type="RefSeq" id="WP_066304331.1">
    <property type="nucleotide sequence ID" value="NZ_KQ959483.1"/>
</dbReference>
<dbReference type="GO" id="GO:0033969">
    <property type="term" value="F:gamma-glutamyl-gamma-aminobutyrate hydrolase activity"/>
    <property type="evidence" value="ECO:0007669"/>
    <property type="project" value="TreeGrafter"/>
</dbReference>
<dbReference type="GO" id="GO:0005829">
    <property type="term" value="C:cytosol"/>
    <property type="evidence" value="ECO:0007669"/>
    <property type="project" value="TreeGrafter"/>
</dbReference>
<dbReference type="Pfam" id="PF07722">
    <property type="entry name" value="Peptidase_C26"/>
    <property type="match status" value="1"/>
</dbReference>
<dbReference type="OrthoDB" id="9813383at2"/>